<evidence type="ECO:0000313" key="2">
    <source>
        <dbReference type="Proteomes" id="UP000013232"/>
    </source>
</evidence>
<keyword evidence="2" id="KW-1185">Reference proteome</keyword>
<dbReference type="SUPFAM" id="SSF55144">
    <property type="entry name" value="LigT-like"/>
    <property type="match status" value="1"/>
</dbReference>
<feature type="non-terminal residue" evidence="1">
    <location>
        <position position="219"/>
    </location>
</feature>
<dbReference type="RefSeq" id="WP_004343825.1">
    <property type="nucleotide sequence ID" value="NZ_AMXE01000091.1"/>
</dbReference>
<dbReference type="Proteomes" id="UP000013232">
    <property type="component" value="Unassembled WGS sequence"/>
</dbReference>
<name>N6YY62_THAL4</name>
<organism evidence="1 2">
    <name type="scientific">Thauera linaloolentis (strain DSM 12138 / JCM 21573 / CCUG 41526 / CIP 105981 / IAM 15112 / NBRC 102519 / 47Lol)</name>
    <dbReference type="NCBI Taxonomy" id="1123367"/>
    <lineage>
        <taxon>Bacteria</taxon>
        <taxon>Pseudomonadati</taxon>
        <taxon>Pseudomonadota</taxon>
        <taxon>Betaproteobacteria</taxon>
        <taxon>Rhodocyclales</taxon>
        <taxon>Zoogloeaceae</taxon>
        <taxon>Thauera</taxon>
    </lineage>
</organism>
<dbReference type="EMBL" id="AMXE01000091">
    <property type="protein sequence ID" value="ENO84854.1"/>
    <property type="molecule type" value="Genomic_DNA"/>
</dbReference>
<comment type="caution">
    <text evidence="1">The sequence shown here is derived from an EMBL/GenBank/DDBJ whole genome shotgun (WGS) entry which is preliminary data.</text>
</comment>
<dbReference type="Gene3D" id="3.90.1140.10">
    <property type="entry name" value="Cyclic phosphodiesterase"/>
    <property type="match status" value="1"/>
</dbReference>
<evidence type="ECO:0000313" key="1">
    <source>
        <dbReference type="EMBL" id="ENO84854.1"/>
    </source>
</evidence>
<dbReference type="Pfam" id="PF13563">
    <property type="entry name" value="2_5_RNA_ligase2"/>
    <property type="match status" value="1"/>
</dbReference>
<proteinExistence type="predicted"/>
<protein>
    <recommendedName>
        <fullName evidence="3">2'-5' RNA ligase family protein</fullName>
    </recommendedName>
</protein>
<dbReference type="AlphaFoldDB" id="N6YY62"/>
<dbReference type="eggNOG" id="COG1514">
    <property type="taxonomic scope" value="Bacteria"/>
</dbReference>
<gene>
    <name evidence="1" type="ORF">C666_16485</name>
</gene>
<sequence length="219" mass="24144">MPFTHDMPPSPATTIRNARRDFHEWHLGRPHYLLWALDVDLAPVRQRMEAAQHHLSGLLLDDYVRQPHITVSLCGFPSIAPLHTDDFGASLLHAQIDALNRLRPAAFDIGIGALDGFTSAPYLAVDDRDGHIGRLHACLRLAPEALAHADYRPHVTVGLYGGAWPLADVRTRLARFTPGGPLRLRISRLSLLGYASTEIGGRLTPVADYDFARARCSPA</sequence>
<accession>N6YY62</accession>
<dbReference type="STRING" id="1123367.GCA_000621305_00824"/>
<reference evidence="1 2" key="1">
    <citation type="submission" date="2012-09" db="EMBL/GenBank/DDBJ databases">
        <title>Draft Genome Sequences of 6 Strains from Genus Thauera.</title>
        <authorList>
            <person name="Liu B."/>
            <person name="Shapleigh J.P."/>
            <person name="Frostegard A.H."/>
        </authorList>
    </citation>
    <scope>NUCLEOTIDE SEQUENCE [LARGE SCALE GENOMIC DNA]</scope>
    <source>
        <strain evidence="2">47Lol / DSM 12138</strain>
    </source>
</reference>
<evidence type="ECO:0008006" key="3">
    <source>
        <dbReference type="Google" id="ProtNLM"/>
    </source>
</evidence>
<dbReference type="InterPro" id="IPR009097">
    <property type="entry name" value="Cyclic_Pdiesterase"/>
</dbReference>